<protein>
    <submittedName>
        <fullName evidence="4">Mobilization protein</fullName>
    </submittedName>
</protein>
<keyword evidence="1" id="KW-0175">Coiled coil</keyword>
<dbReference type="Proteomes" id="UP001279553">
    <property type="component" value="Unassembled WGS sequence"/>
</dbReference>
<dbReference type="EMBL" id="JAWXYB010000012">
    <property type="protein sequence ID" value="MDX5929607.1"/>
    <property type="molecule type" value="Genomic_DNA"/>
</dbReference>
<dbReference type="EMBL" id="JAWXYB010000012">
    <property type="protein sequence ID" value="MDX5929612.1"/>
    <property type="molecule type" value="Genomic_DNA"/>
</dbReference>
<evidence type="ECO:0000313" key="3">
    <source>
        <dbReference type="EMBL" id="MDX5929607.1"/>
    </source>
</evidence>
<evidence type="ECO:0000256" key="2">
    <source>
        <dbReference type="SAM" id="MobiDB-lite"/>
    </source>
</evidence>
<evidence type="ECO:0000313" key="4">
    <source>
        <dbReference type="EMBL" id="MDX5929612.1"/>
    </source>
</evidence>
<accession>A0AAW9DM08</accession>
<evidence type="ECO:0000313" key="5">
    <source>
        <dbReference type="Proteomes" id="UP001279553"/>
    </source>
</evidence>
<dbReference type="AlphaFoldDB" id="A0AAW9DM08"/>
<name>A0AAW9DM08_ACIAO</name>
<dbReference type="RefSeq" id="WP_319612658.1">
    <property type="nucleotide sequence ID" value="NZ_JAWXYB010000012.1"/>
</dbReference>
<feature type="region of interest" description="Disordered" evidence="2">
    <location>
        <begin position="83"/>
        <end position="106"/>
    </location>
</feature>
<reference evidence="4 5" key="1">
    <citation type="submission" date="2023-11" db="EMBL/GenBank/DDBJ databases">
        <title>MicrobeMod: A computational toolkit for identifying prokaryotic methylation and restriction-modification with nanopore sequencing.</title>
        <authorList>
            <person name="Crits-Christoph A."/>
            <person name="Kang S.C."/>
            <person name="Lee H."/>
            <person name="Ostrov N."/>
        </authorList>
    </citation>
    <scope>NUCLEOTIDE SEQUENCE [LARGE SCALE GENOMIC DNA]</scope>
    <source>
        <strain evidence="4 5">DSMZ 700</strain>
    </source>
</reference>
<evidence type="ECO:0000256" key="1">
    <source>
        <dbReference type="SAM" id="Coils"/>
    </source>
</evidence>
<comment type="caution">
    <text evidence="4">The sequence shown here is derived from an EMBL/GenBank/DDBJ whole genome shotgun (WGS) entry which is preliminary data.</text>
</comment>
<gene>
    <name evidence="3" type="ORF">SIL87_02350</name>
    <name evidence="4" type="ORF">SIL87_02375</name>
</gene>
<proteinExistence type="predicted"/>
<sequence length="106" mass="11638">MAGDLEAKIEAARKRAAQAKARLADLEARASQQARKLDTRRKVILGGLLIDAAEKDDRFSKVITALMARMAREQDRKAFEGWLVPSPSPELLGVNQTPSEPPQTAE</sequence>
<feature type="coiled-coil region" evidence="1">
    <location>
        <begin position="2"/>
        <end position="36"/>
    </location>
</feature>
<keyword evidence="5" id="KW-1185">Reference proteome</keyword>
<organism evidence="4 5">
    <name type="scientific">Acidiphilium acidophilum</name>
    <name type="common">Thiobacillus acidophilus</name>
    <dbReference type="NCBI Taxonomy" id="76588"/>
    <lineage>
        <taxon>Bacteria</taxon>
        <taxon>Pseudomonadati</taxon>
        <taxon>Pseudomonadota</taxon>
        <taxon>Alphaproteobacteria</taxon>
        <taxon>Acetobacterales</taxon>
        <taxon>Acidocellaceae</taxon>
        <taxon>Acidiphilium</taxon>
    </lineage>
</organism>